<dbReference type="Gene3D" id="2.60.40.1180">
    <property type="entry name" value="Golgi alpha-mannosidase II"/>
    <property type="match status" value="1"/>
</dbReference>
<evidence type="ECO:0000259" key="6">
    <source>
        <dbReference type="Pfam" id="PF16874"/>
    </source>
</evidence>
<dbReference type="InterPro" id="IPR002252">
    <property type="entry name" value="Glyco_hydro_36"/>
</dbReference>
<dbReference type="PIRSF" id="PIRSF005536">
    <property type="entry name" value="Agal"/>
    <property type="match status" value="1"/>
</dbReference>
<dbReference type="PRINTS" id="PR00743">
    <property type="entry name" value="GLHYDRLASE36"/>
</dbReference>
<comment type="similarity">
    <text evidence="5">Belongs to the glycosyl hydrolase.</text>
</comment>
<dbReference type="EC" id="3.2.1.22" evidence="2 5"/>
<dbReference type="Pfam" id="PF16874">
    <property type="entry name" value="Glyco_hydro_36C"/>
    <property type="match status" value="1"/>
</dbReference>
<keyword evidence="3 5" id="KW-0378">Hydrolase</keyword>
<dbReference type="Gene3D" id="3.20.20.70">
    <property type="entry name" value="Aldolase class I"/>
    <property type="match status" value="1"/>
</dbReference>
<evidence type="ECO:0000313" key="8">
    <source>
        <dbReference type="EMBL" id="MDM8200975.1"/>
    </source>
</evidence>
<feature type="domain" description="Glycosyl hydrolase family 36 N-terminal" evidence="7">
    <location>
        <begin position="28"/>
        <end position="269"/>
    </location>
</feature>
<dbReference type="Gene3D" id="2.70.98.60">
    <property type="entry name" value="alpha-galactosidase from lactobacil brevis"/>
    <property type="match status" value="1"/>
</dbReference>
<dbReference type="Proteomes" id="UP001529380">
    <property type="component" value="Unassembled WGS sequence"/>
</dbReference>
<dbReference type="PROSITE" id="PS00512">
    <property type="entry name" value="ALPHA_GALACTOSIDASE"/>
    <property type="match status" value="1"/>
</dbReference>
<dbReference type="PANTHER" id="PTHR43053">
    <property type="entry name" value="GLYCOSIDASE FAMILY 31"/>
    <property type="match status" value="1"/>
</dbReference>
<keyword evidence="4 5" id="KW-0326">Glycosidase</keyword>
<evidence type="ECO:0000313" key="9">
    <source>
        <dbReference type="Proteomes" id="UP001529380"/>
    </source>
</evidence>
<comment type="catalytic activity">
    <reaction evidence="1 5">
        <text>Hydrolysis of terminal, non-reducing alpha-D-galactose residues in alpha-D-galactosides, including galactose oligosaccharides, galactomannans and galactolipids.</text>
        <dbReference type="EC" id="3.2.1.22"/>
    </reaction>
</comment>
<dbReference type="InterPro" id="IPR013780">
    <property type="entry name" value="Glyco_hydro_b"/>
</dbReference>
<dbReference type="RefSeq" id="WP_289599623.1">
    <property type="nucleotide sequence ID" value="NZ_JAUDCL010000009.1"/>
</dbReference>
<dbReference type="Pfam" id="PF16875">
    <property type="entry name" value="Glyco_hydro_36N"/>
    <property type="match status" value="1"/>
</dbReference>
<sequence length="710" mass="79207">MIRYDRETNRISLDTAHSSLQFAVREGLLLQTYSGPRLRGWAAEERAPHNDPGCWPNLLPQVCAVPGAGDQRTCALQAEFSDGSEAGELYFKSAGVSAGKYALEGLPAFHGGEAEAETLRVVLEDPMGLQVELLFGVFEDCDLITRAMRVTNTGAQPVRLRKAASLCMDLPKGPLELVTFDGDWAAERRMHRTPLRPGVQSVGSTGGIPTHAHNPAVILCRPDTGEEQGECWSAAFVYSGNFLIEAESSIAGSRLVMGIHPYHFCWTLEPGECFTAPEAALVYSDRGFGEMSHRFHKAIRSHLLRGPWADMERPRPVLINSWEAAYFDFDEAKLLRLAQAAKQAGIDLFVLDDGWFEGRNADTTSLGDWTVDYSKLPGGIPGLCEKLRALGMDFGIWVEPESISPESRLYREHPDWALQIPGRKNLEIRHQYTLDFSRPEVVDGIWEQLRALLDSCPVKYVKWDMNRSLTHVWSAGLPAARQGEVYHRYVLGVYSLQQRLLERYPDLLLENCAGGGARFDCGMLYYSPQIWCSDNTDALDRLFIQYGTSFFYPASTVGAHFSTVPNHCTGRISSPEARMASALSGTFGYELDLTRYSAEELEQLRGYSELYRKCGRMIRTARLYRLVPPTGRGAAWMYLAEDKNEAMVFAVGDALTGSRLPLPGLNPERSYRSEEGESWTGEELSRLGLPLPRCWGDVPAVIWHLTAIDN</sequence>
<dbReference type="GO" id="GO:0004557">
    <property type="term" value="F:alpha-galactosidase activity"/>
    <property type="evidence" value="ECO:0007669"/>
    <property type="project" value="UniProtKB-EC"/>
</dbReference>
<evidence type="ECO:0000256" key="1">
    <source>
        <dbReference type="ARBA" id="ARBA00001255"/>
    </source>
</evidence>
<dbReference type="InterPro" id="IPR017853">
    <property type="entry name" value="GH"/>
</dbReference>
<dbReference type="InterPro" id="IPR050985">
    <property type="entry name" value="Alpha-glycosidase_related"/>
</dbReference>
<dbReference type="InterPro" id="IPR031705">
    <property type="entry name" value="Glyco_hydro_36_C"/>
</dbReference>
<dbReference type="EMBL" id="JAUDCL010000009">
    <property type="protein sequence ID" value="MDM8200975.1"/>
    <property type="molecule type" value="Genomic_DNA"/>
</dbReference>
<dbReference type="SUPFAM" id="SSF51445">
    <property type="entry name" value="(Trans)glycosidases"/>
    <property type="match status" value="1"/>
</dbReference>
<comment type="caution">
    <text evidence="8">The sequence shown here is derived from an EMBL/GenBank/DDBJ whole genome shotgun (WGS) entry which is preliminary data.</text>
</comment>
<feature type="domain" description="Glycosyl hydrolase family 36 C-terminal" evidence="6">
    <location>
        <begin position="634"/>
        <end position="705"/>
    </location>
</feature>
<dbReference type="Pfam" id="PF02065">
    <property type="entry name" value="Melibiase"/>
    <property type="match status" value="1"/>
</dbReference>
<evidence type="ECO:0000259" key="7">
    <source>
        <dbReference type="Pfam" id="PF16875"/>
    </source>
</evidence>
<dbReference type="InterPro" id="IPR013785">
    <property type="entry name" value="Aldolase_TIM"/>
</dbReference>
<dbReference type="PANTHER" id="PTHR43053:SF3">
    <property type="entry name" value="ALPHA-GALACTOSIDASE C-RELATED"/>
    <property type="match status" value="1"/>
</dbReference>
<evidence type="ECO:0000256" key="3">
    <source>
        <dbReference type="ARBA" id="ARBA00022801"/>
    </source>
</evidence>
<dbReference type="InterPro" id="IPR031704">
    <property type="entry name" value="Glyco_hydro_36_N"/>
</dbReference>
<evidence type="ECO:0000256" key="4">
    <source>
        <dbReference type="ARBA" id="ARBA00023295"/>
    </source>
</evidence>
<reference evidence="8 9" key="1">
    <citation type="submission" date="2023-06" db="EMBL/GenBank/DDBJ databases">
        <title>Identification and characterization of horizontal gene transfer across gut microbiota members of farm animals based on homology search.</title>
        <authorList>
            <person name="Schwarzerova J."/>
            <person name="Nykrynova M."/>
            <person name="Jureckova K."/>
            <person name="Cejkova D."/>
            <person name="Rychlik I."/>
        </authorList>
    </citation>
    <scope>NUCLEOTIDE SEQUENCE [LARGE SCALE GENOMIC DNA]</scope>
    <source>
        <strain evidence="8 9">ET340</strain>
    </source>
</reference>
<proteinExistence type="inferred from homology"/>
<name>A0ABT7URT9_9FIRM</name>
<gene>
    <name evidence="8" type="ORF">QUW08_06670</name>
</gene>
<protein>
    <recommendedName>
        <fullName evidence="2 5">Alpha-galactosidase</fullName>
        <ecNumber evidence="2 5">3.2.1.22</ecNumber>
    </recommendedName>
</protein>
<organism evidence="8 9">
    <name type="scientific">Allofournierella massiliensis</name>
    <dbReference type="NCBI Taxonomy" id="1650663"/>
    <lineage>
        <taxon>Bacteria</taxon>
        <taxon>Bacillati</taxon>
        <taxon>Bacillota</taxon>
        <taxon>Clostridia</taxon>
        <taxon>Eubacteriales</taxon>
        <taxon>Oscillospiraceae</taxon>
        <taxon>Allofournierella</taxon>
    </lineage>
</organism>
<dbReference type="InterPro" id="IPR000111">
    <property type="entry name" value="Glyco_hydro_27/36_CS"/>
</dbReference>
<dbReference type="CDD" id="cd14791">
    <property type="entry name" value="GH36"/>
    <property type="match status" value="1"/>
</dbReference>
<keyword evidence="9" id="KW-1185">Reference proteome</keyword>
<evidence type="ECO:0000256" key="5">
    <source>
        <dbReference type="PIRNR" id="PIRNR005536"/>
    </source>
</evidence>
<accession>A0ABT7URT9</accession>
<evidence type="ECO:0000256" key="2">
    <source>
        <dbReference type="ARBA" id="ARBA00012755"/>
    </source>
</evidence>
<dbReference type="InterPro" id="IPR038417">
    <property type="entry name" value="Alpga-gal_N_sf"/>
</dbReference>